<feature type="compositionally biased region" description="Polar residues" evidence="1">
    <location>
        <begin position="270"/>
        <end position="281"/>
    </location>
</feature>
<feature type="region of interest" description="Disordered" evidence="1">
    <location>
        <begin position="118"/>
        <end position="157"/>
    </location>
</feature>
<dbReference type="RefSeq" id="WP_319844674.1">
    <property type="nucleotide sequence ID" value="NZ_JAXAFJ010000006.1"/>
</dbReference>
<protein>
    <submittedName>
        <fullName evidence="3">Uncharacterized protein</fullName>
    </submittedName>
</protein>
<keyword evidence="4" id="KW-1185">Reference proteome</keyword>
<keyword evidence="2" id="KW-0812">Transmembrane</keyword>
<proteinExistence type="predicted"/>
<dbReference type="EMBL" id="JAXAFJ010000006">
    <property type="protein sequence ID" value="MDX6806543.1"/>
    <property type="molecule type" value="Genomic_DNA"/>
</dbReference>
<evidence type="ECO:0000313" key="4">
    <source>
        <dbReference type="Proteomes" id="UP001274321"/>
    </source>
</evidence>
<sequence length="359" mass="37691">MVNLVFALGALMIVWGLFILATGDYVATLDIAAGVIGTGVVVIALGAIIRSVDSLRRALPLRWDAALPATPSGPSVEERRPEPVMPSAPMAMKPEPAAEMPVLAAVSTTVTEEVVISSPPSAARQPSSPVVHREPENVPAVEAPPAPPVPPTGLADDVQNAEAPERNLVREGEIDGRVYRFYSDGSIEAEDEQGVEHYASMAEAREHIIRIREERIRADQEQSAAAPPRVEAGTDQASAPPAQERAPDKPARVESAPASPPPRTTEERSANWQNYLSSGRNTAPDVRPAQDATGSRVESAPPVTSPDAAPTGPDLGVAPVAPVAPRPSDRLSASDQNWSDSFRQLLKKSSGPQGGGGAS</sequence>
<gene>
    <name evidence="3" type="ORF">SCD90_10740</name>
</gene>
<accession>A0ABU4RNX3</accession>
<keyword evidence="2" id="KW-1133">Transmembrane helix</keyword>
<feature type="transmembrane region" description="Helical" evidence="2">
    <location>
        <begin position="31"/>
        <end position="52"/>
    </location>
</feature>
<organism evidence="3 4">
    <name type="scientific">Terrihabitans rhizophilus</name>
    <dbReference type="NCBI Taxonomy" id="3092662"/>
    <lineage>
        <taxon>Bacteria</taxon>
        <taxon>Pseudomonadati</taxon>
        <taxon>Pseudomonadota</taxon>
        <taxon>Alphaproteobacteria</taxon>
        <taxon>Hyphomicrobiales</taxon>
        <taxon>Terrihabitans</taxon>
    </lineage>
</organism>
<comment type="caution">
    <text evidence="3">The sequence shown here is derived from an EMBL/GenBank/DDBJ whole genome shotgun (WGS) entry which is preliminary data.</text>
</comment>
<feature type="compositionally biased region" description="Low complexity" evidence="1">
    <location>
        <begin position="118"/>
        <end position="129"/>
    </location>
</feature>
<evidence type="ECO:0000313" key="3">
    <source>
        <dbReference type="EMBL" id="MDX6806543.1"/>
    </source>
</evidence>
<feature type="region of interest" description="Disordered" evidence="1">
    <location>
        <begin position="216"/>
        <end position="359"/>
    </location>
</feature>
<dbReference type="Proteomes" id="UP001274321">
    <property type="component" value="Unassembled WGS sequence"/>
</dbReference>
<evidence type="ECO:0000256" key="2">
    <source>
        <dbReference type="SAM" id="Phobius"/>
    </source>
</evidence>
<name>A0ABU4RNX3_9HYPH</name>
<evidence type="ECO:0000256" key="1">
    <source>
        <dbReference type="SAM" id="MobiDB-lite"/>
    </source>
</evidence>
<keyword evidence="2" id="KW-0472">Membrane</keyword>
<feature type="compositionally biased region" description="Polar residues" evidence="1">
    <location>
        <begin position="331"/>
        <end position="342"/>
    </location>
</feature>
<feature type="compositionally biased region" description="Pro residues" evidence="1">
    <location>
        <begin position="142"/>
        <end position="151"/>
    </location>
</feature>
<reference evidence="3 4" key="1">
    <citation type="submission" date="2023-11" db="EMBL/GenBank/DDBJ databases">
        <authorList>
            <person name="Bao R."/>
        </authorList>
    </citation>
    <scope>NUCLEOTIDE SEQUENCE [LARGE SCALE GENOMIC DNA]</scope>
    <source>
        <strain evidence="3 4">PJ23</strain>
    </source>
</reference>